<keyword evidence="4" id="KW-1185">Reference proteome</keyword>
<evidence type="ECO:0000256" key="1">
    <source>
        <dbReference type="SAM" id="MobiDB-lite"/>
    </source>
</evidence>
<evidence type="ECO:0000313" key="3">
    <source>
        <dbReference type="EMBL" id="OWZ09535.1"/>
    </source>
</evidence>
<dbReference type="OrthoDB" id="96219at2759"/>
<dbReference type="InterPro" id="IPR056671">
    <property type="entry name" value="DUF7769"/>
</dbReference>
<dbReference type="STRING" id="4795.A0A225VW15"/>
<dbReference type="AlphaFoldDB" id="A0A225VW15"/>
<dbReference type="PANTHER" id="PTHR33889">
    <property type="entry name" value="OS04G0681850 PROTEIN"/>
    <property type="match status" value="1"/>
</dbReference>
<feature type="domain" description="DUF7769" evidence="2">
    <location>
        <begin position="31"/>
        <end position="84"/>
    </location>
</feature>
<organism evidence="3 4">
    <name type="scientific">Phytophthora megakarya</name>
    <dbReference type="NCBI Taxonomy" id="4795"/>
    <lineage>
        <taxon>Eukaryota</taxon>
        <taxon>Sar</taxon>
        <taxon>Stramenopiles</taxon>
        <taxon>Oomycota</taxon>
        <taxon>Peronosporomycetes</taxon>
        <taxon>Peronosporales</taxon>
        <taxon>Peronosporaceae</taxon>
        <taxon>Phytophthora</taxon>
    </lineage>
</organism>
<feature type="non-terminal residue" evidence="3">
    <location>
        <position position="199"/>
    </location>
</feature>
<evidence type="ECO:0000313" key="4">
    <source>
        <dbReference type="Proteomes" id="UP000198211"/>
    </source>
</evidence>
<reference evidence="4" key="1">
    <citation type="submission" date="2017-03" db="EMBL/GenBank/DDBJ databases">
        <title>Phytopthora megakarya and P. palmivora, two closely related causual agents of cacao black pod achieved similar genome size and gene model numbers by different mechanisms.</title>
        <authorList>
            <person name="Ali S."/>
            <person name="Shao J."/>
            <person name="Larry D.J."/>
            <person name="Kronmiller B."/>
            <person name="Shen D."/>
            <person name="Strem M.D."/>
            <person name="Melnick R.L."/>
            <person name="Guiltinan M.J."/>
            <person name="Tyler B.M."/>
            <person name="Meinhardt L.W."/>
            <person name="Bailey B.A."/>
        </authorList>
    </citation>
    <scope>NUCLEOTIDE SEQUENCE [LARGE SCALE GENOMIC DNA]</scope>
    <source>
        <strain evidence="4">zdho120</strain>
    </source>
</reference>
<gene>
    <name evidence="3" type="ORF">PHMEG_00017755</name>
</gene>
<accession>A0A225VW15</accession>
<feature type="region of interest" description="Disordered" evidence="1">
    <location>
        <begin position="1"/>
        <end position="32"/>
    </location>
</feature>
<comment type="caution">
    <text evidence="3">The sequence shown here is derived from an EMBL/GenBank/DDBJ whole genome shotgun (WGS) entry which is preliminary data.</text>
</comment>
<protein>
    <recommendedName>
        <fullName evidence="2">DUF7769 domain-containing protein</fullName>
    </recommendedName>
</protein>
<dbReference type="EMBL" id="NBNE01002754">
    <property type="protein sequence ID" value="OWZ09535.1"/>
    <property type="molecule type" value="Genomic_DNA"/>
</dbReference>
<dbReference type="PANTHER" id="PTHR33889:SF7">
    <property type="entry name" value="OS04G0681850 PROTEIN"/>
    <property type="match status" value="1"/>
</dbReference>
<dbReference type="Pfam" id="PF24964">
    <property type="entry name" value="DUF7769"/>
    <property type="match status" value="1"/>
</dbReference>
<evidence type="ECO:0000259" key="2">
    <source>
        <dbReference type="Pfam" id="PF24964"/>
    </source>
</evidence>
<name>A0A225VW15_9STRA</name>
<proteinExistence type="predicted"/>
<dbReference type="Proteomes" id="UP000198211">
    <property type="component" value="Unassembled WGS sequence"/>
</dbReference>
<sequence>MASLQPMADPAFLPEDAAPPETKEGRRKPNLTDDERLVMADFLLKHSQGEARLPRAVITAAADKFNVHRNTVSRIWNQMKVAMDAGASSEVVLKQALSKKRGNCGRKKKDYSAALERVKQLPLNQRGSLRALSSAVGVPRTTLFRLLRNEDSVGNPVTVEDQETNTEAKPTIANTIKPALSDKNKRDRLRFCYGKMQPN</sequence>